<reference evidence="1" key="1">
    <citation type="submission" date="2015-12" db="EMBL/GenBank/DDBJ databases">
        <title>Gene expression during late stages of embryo sac development: a critical building block for successful pollen-pistil interactions.</title>
        <authorList>
            <person name="Liu Y."/>
            <person name="Joly V."/>
            <person name="Sabar M."/>
            <person name="Matton D.P."/>
        </authorList>
    </citation>
    <scope>NUCLEOTIDE SEQUENCE</scope>
</reference>
<proteinExistence type="predicted"/>
<evidence type="ECO:0000313" key="1">
    <source>
        <dbReference type="EMBL" id="JAP26110.1"/>
    </source>
</evidence>
<protein>
    <submittedName>
        <fullName evidence="1">Putative ovule protein</fullName>
    </submittedName>
</protein>
<name>A0A0V0I0H2_SOLCH</name>
<sequence>MPLKYDKSKTCISISYKSKVRKKFLSLFKGKVDAIKGRYQCISYSPKKQLCRNSRIKRTMLSTLKVDSQIQHYFPNQPKHTMPSTNQT</sequence>
<organism evidence="1">
    <name type="scientific">Solanum chacoense</name>
    <name type="common">Chaco potato</name>
    <dbReference type="NCBI Taxonomy" id="4108"/>
    <lineage>
        <taxon>Eukaryota</taxon>
        <taxon>Viridiplantae</taxon>
        <taxon>Streptophyta</taxon>
        <taxon>Embryophyta</taxon>
        <taxon>Tracheophyta</taxon>
        <taxon>Spermatophyta</taxon>
        <taxon>Magnoliopsida</taxon>
        <taxon>eudicotyledons</taxon>
        <taxon>Gunneridae</taxon>
        <taxon>Pentapetalae</taxon>
        <taxon>asterids</taxon>
        <taxon>lamiids</taxon>
        <taxon>Solanales</taxon>
        <taxon>Solanaceae</taxon>
        <taxon>Solanoideae</taxon>
        <taxon>Solaneae</taxon>
        <taxon>Solanum</taxon>
    </lineage>
</organism>
<dbReference type="EMBL" id="GEDG01012570">
    <property type="protein sequence ID" value="JAP26110.1"/>
    <property type="molecule type" value="Transcribed_RNA"/>
</dbReference>
<accession>A0A0V0I0H2</accession>
<dbReference type="EMBL" id="GEDG01012230">
    <property type="protein sequence ID" value="JAP26432.1"/>
    <property type="molecule type" value="Transcribed_RNA"/>
</dbReference>
<dbReference type="AlphaFoldDB" id="A0A0V0I0H2"/>